<evidence type="ECO:0000313" key="2">
    <source>
        <dbReference type="EMBL" id="KAJ5433521.1"/>
    </source>
</evidence>
<comment type="caution">
    <text evidence="2">The sequence shown here is derived from an EMBL/GenBank/DDBJ whole genome shotgun (WGS) entry which is preliminary data.</text>
</comment>
<dbReference type="GeneID" id="81606301"/>
<protein>
    <recommendedName>
        <fullName evidence="1">DUF3669 domain-containing protein</fullName>
    </recommendedName>
</protein>
<keyword evidence="3" id="KW-1185">Reference proteome</keyword>
<dbReference type="Pfam" id="PF12417">
    <property type="entry name" value="DUF3669"/>
    <property type="match status" value="1"/>
</dbReference>
<dbReference type="PANTHER" id="PTHR40780">
    <property type="entry name" value="DUF3669 DOMAIN-CONTAINING PROTEIN"/>
    <property type="match status" value="1"/>
</dbReference>
<gene>
    <name evidence="2" type="ORF">N7458_012677</name>
</gene>
<dbReference type="AlphaFoldDB" id="A0AAD6BUY6"/>
<organism evidence="2 3">
    <name type="scientific">Penicillium daleae</name>
    <dbReference type="NCBI Taxonomy" id="63821"/>
    <lineage>
        <taxon>Eukaryota</taxon>
        <taxon>Fungi</taxon>
        <taxon>Dikarya</taxon>
        <taxon>Ascomycota</taxon>
        <taxon>Pezizomycotina</taxon>
        <taxon>Eurotiomycetes</taxon>
        <taxon>Eurotiomycetidae</taxon>
        <taxon>Eurotiales</taxon>
        <taxon>Aspergillaceae</taxon>
        <taxon>Penicillium</taxon>
    </lineage>
</organism>
<proteinExistence type="predicted"/>
<feature type="domain" description="DUF3669" evidence="1">
    <location>
        <begin position="250"/>
        <end position="305"/>
    </location>
</feature>
<dbReference type="PANTHER" id="PTHR40780:SF3">
    <property type="entry name" value="DUF3669 DOMAIN-CONTAINING PROTEIN"/>
    <property type="match status" value="1"/>
</dbReference>
<name>A0AAD6BUY6_9EURO</name>
<sequence length="341" mass="39480">MQLQNEADHSEDTTPMLQMIGAGFCGTVWAAPDGGSAYKREDGGPFRSLQNDYDMHRRVIQSIQEFSRLNAFSHTTDPQIQVPHCERFITSKDEDWWVFNLQEFPSEYTSCNILQSQRIPTVPEQTRRLLVQTYCPSQVAEDILSSETNQDCLIRPYLGRRRVWRESCTPAPLRGFSLWNFPLHVDQMDDLHISLEDRQQYSRIMARTLAIMHWVGKIDGNDIEFVLAPPNCNHRRKVDIISNILGEHSVWLLDFDCCRDMSVDEAGVKRAVTAFWRNDPYYPRPIMNPIPWAAFKVEYLETSEVAMGLYDRAEVSKLRGLSKLFIDMVEDQAQARYGNAY</sequence>
<evidence type="ECO:0000313" key="3">
    <source>
        <dbReference type="Proteomes" id="UP001213681"/>
    </source>
</evidence>
<dbReference type="InterPro" id="IPR022137">
    <property type="entry name" value="Znf_prot_DUF3669"/>
</dbReference>
<reference evidence="2" key="2">
    <citation type="journal article" date="2023" name="IMA Fungus">
        <title>Comparative genomic study of the Penicillium genus elucidates a diverse pangenome and 15 lateral gene transfer events.</title>
        <authorList>
            <person name="Petersen C."/>
            <person name="Sorensen T."/>
            <person name="Nielsen M.R."/>
            <person name="Sondergaard T.E."/>
            <person name="Sorensen J.L."/>
            <person name="Fitzpatrick D.A."/>
            <person name="Frisvad J.C."/>
            <person name="Nielsen K.L."/>
        </authorList>
    </citation>
    <scope>NUCLEOTIDE SEQUENCE</scope>
    <source>
        <strain evidence="2">IBT 16125</strain>
    </source>
</reference>
<reference evidence="2" key="1">
    <citation type="submission" date="2022-12" db="EMBL/GenBank/DDBJ databases">
        <authorList>
            <person name="Petersen C."/>
        </authorList>
    </citation>
    <scope>NUCLEOTIDE SEQUENCE</scope>
    <source>
        <strain evidence="2">IBT 16125</strain>
    </source>
</reference>
<dbReference type="EMBL" id="JAPVEA010000009">
    <property type="protein sequence ID" value="KAJ5433521.1"/>
    <property type="molecule type" value="Genomic_DNA"/>
</dbReference>
<dbReference type="RefSeq" id="XP_056760812.1">
    <property type="nucleotide sequence ID" value="XM_056916058.1"/>
</dbReference>
<evidence type="ECO:0000259" key="1">
    <source>
        <dbReference type="Pfam" id="PF12417"/>
    </source>
</evidence>
<dbReference type="Proteomes" id="UP001213681">
    <property type="component" value="Unassembled WGS sequence"/>
</dbReference>
<accession>A0AAD6BUY6</accession>